<keyword evidence="2" id="KW-1185">Reference proteome</keyword>
<accession>A0A4R5TRL7</accession>
<sequence>MSAPFDPRNHADVLALVRRHPLAWVVPRTGDAPATPLPLLAECDGDGDGRIVALFGHLALRNPLVETLRHAPRALLLFNGPQGYITPRLVSKPDWGPTWNYAVARFDVRVEFVPDETDASLVRLARHLEAVHDAPWTVERMGPRYDQLRQHIIAFRAHVVQAHATFKLGQDEAPATFGEIVDGHPDASLVEWMRRMRND</sequence>
<dbReference type="EMBL" id="SMTF01000010">
    <property type="protein sequence ID" value="TDK23096.1"/>
    <property type="molecule type" value="Genomic_DNA"/>
</dbReference>
<dbReference type="AlphaFoldDB" id="A0A4R5TRL7"/>
<dbReference type="PANTHER" id="PTHR35802:SF1">
    <property type="entry name" value="PROTEASE SYNTHASE AND SPORULATION PROTEIN PAI 2"/>
    <property type="match status" value="1"/>
</dbReference>
<dbReference type="SUPFAM" id="SSF50475">
    <property type="entry name" value="FMN-binding split barrel"/>
    <property type="match status" value="1"/>
</dbReference>
<dbReference type="RefSeq" id="WP_133322373.1">
    <property type="nucleotide sequence ID" value="NZ_SMTF01000010.1"/>
</dbReference>
<dbReference type="PANTHER" id="PTHR35802">
    <property type="entry name" value="PROTEASE SYNTHASE AND SPORULATION PROTEIN PAI 2"/>
    <property type="match status" value="1"/>
</dbReference>
<reference evidence="1 2" key="1">
    <citation type="submission" date="2019-03" db="EMBL/GenBank/DDBJ databases">
        <title>Luteimonas zhaokaii sp.nov., isolated from the rectal contents of Plateau pika in Yushu, Qinghai Province, China.</title>
        <authorList>
            <person name="Zhang G."/>
        </authorList>
    </citation>
    <scope>NUCLEOTIDE SEQUENCE [LARGE SCALE GENOMIC DNA]</scope>
    <source>
        <strain evidence="1 2">B9</strain>
    </source>
</reference>
<dbReference type="InterPro" id="IPR007396">
    <property type="entry name" value="TR_PAI2-type"/>
</dbReference>
<name>A0A4R5TRL7_9GAMM</name>
<gene>
    <name evidence="1" type="ORF">E2F46_12065</name>
</gene>
<dbReference type="Pfam" id="PF04299">
    <property type="entry name" value="FMN_bind_2"/>
    <property type="match status" value="1"/>
</dbReference>
<dbReference type="Gene3D" id="2.30.110.10">
    <property type="entry name" value="Electron Transport, Fmn-binding Protein, Chain A"/>
    <property type="match status" value="1"/>
</dbReference>
<dbReference type="InterPro" id="IPR012349">
    <property type="entry name" value="Split_barrel_FMN-bd"/>
</dbReference>
<evidence type="ECO:0000313" key="1">
    <source>
        <dbReference type="EMBL" id="TDK23096.1"/>
    </source>
</evidence>
<comment type="caution">
    <text evidence="1">The sequence shown here is derived from an EMBL/GenBank/DDBJ whole genome shotgun (WGS) entry which is preliminary data.</text>
</comment>
<proteinExistence type="predicted"/>
<protein>
    <submittedName>
        <fullName evidence="1">FMN-binding negative transcriptional regulator</fullName>
    </submittedName>
</protein>
<evidence type="ECO:0000313" key="2">
    <source>
        <dbReference type="Proteomes" id="UP000294796"/>
    </source>
</evidence>
<organism evidence="1 2">
    <name type="scientific">Luteimonas aestuarii</name>
    <dbReference type="NCBI Taxonomy" id="453837"/>
    <lineage>
        <taxon>Bacteria</taxon>
        <taxon>Pseudomonadati</taxon>
        <taxon>Pseudomonadota</taxon>
        <taxon>Gammaproteobacteria</taxon>
        <taxon>Lysobacterales</taxon>
        <taxon>Lysobacteraceae</taxon>
        <taxon>Luteimonas</taxon>
    </lineage>
</organism>
<dbReference type="Proteomes" id="UP000294796">
    <property type="component" value="Unassembled WGS sequence"/>
</dbReference>
<dbReference type="OrthoDB" id="9794948at2"/>